<reference evidence="3 4" key="1">
    <citation type="submission" date="2020-05" db="EMBL/GenBank/DDBJ databases">
        <title>Ceratocystis lukuohia genome.</title>
        <authorList>
            <person name="Harrington T.C."/>
            <person name="Kim K."/>
            <person name="Mayers C.G."/>
        </authorList>
    </citation>
    <scope>NUCLEOTIDE SEQUENCE [LARGE SCALE GENOMIC DNA]</scope>
    <source>
        <strain evidence="3 4">C4212</strain>
    </source>
</reference>
<dbReference type="EMBL" id="JABSNW010000007">
    <property type="protein sequence ID" value="KAL2885830.1"/>
    <property type="molecule type" value="Genomic_DNA"/>
</dbReference>
<name>A0ABR4MC25_9PEZI</name>
<organism evidence="3 4">
    <name type="scientific">Ceratocystis lukuohia</name>
    <dbReference type="NCBI Taxonomy" id="2019550"/>
    <lineage>
        <taxon>Eukaryota</taxon>
        <taxon>Fungi</taxon>
        <taxon>Dikarya</taxon>
        <taxon>Ascomycota</taxon>
        <taxon>Pezizomycotina</taxon>
        <taxon>Sordariomycetes</taxon>
        <taxon>Hypocreomycetidae</taxon>
        <taxon>Microascales</taxon>
        <taxon>Ceratocystidaceae</taxon>
        <taxon>Ceratocystis</taxon>
    </lineage>
</organism>
<dbReference type="Proteomes" id="UP001610728">
    <property type="component" value="Unassembled WGS sequence"/>
</dbReference>
<comment type="caution">
    <text evidence="3">The sequence shown here is derived from an EMBL/GenBank/DDBJ whole genome shotgun (WGS) entry which is preliminary data.</text>
</comment>
<accession>A0ABR4MC25</accession>
<feature type="chain" id="PRO_5046972653" evidence="2">
    <location>
        <begin position="20"/>
        <end position="268"/>
    </location>
</feature>
<evidence type="ECO:0000313" key="3">
    <source>
        <dbReference type="EMBL" id="KAL2885830.1"/>
    </source>
</evidence>
<gene>
    <name evidence="3" type="ORF">HOO65_070292</name>
</gene>
<feature type="signal peptide" evidence="2">
    <location>
        <begin position="1"/>
        <end position="19"/>
    </location>
</feature>
<proteinExistence type="predicted"/>
<evidence type="ECO:0000313" key="4">
    <source>
        <dbReference type="Proteomes" id="UP001610728"/>
    </source>
</evidence>
<sequence>MKFACFFSLALSLCGLVQAGDLTSHGDIAQSSGYTQADNLRRTGLSRRAASGVLEDHGYKVDIWRNRFIVSHPAYTGGFSYLYAMAFSPKLKISTIYMAWTDEEPDHENKLSLTEIYNALAEKEGMKPDEMRWVTFEVVVGDFETDLLIDSIRQNRTLGSLEEVRILPGDKEWDMVAATQYYTNLLQVINKPVQKMLIRSINSGRPWEKVNYVNRIFFSFGPLEPKTPVPGTAAEVSATETKPESDEEEQEAALDALSAEEEAKENAF</sequence>
<dbReference type="GeneID" id="98120397"/>
<protein>
    <submittedName>
        <fullName evidence="3">Uncharacterized protein</fullName>
    </submittedName>
</protein>
<dbReference type="RefSeq" id="XP_070857010.1">
    <property type="nucleotide sequence ID" value="XM_071001295.1"/>
</dbReference>
<evidence type="ECO:0000256" key="2">
    <source>
        <dbReference type="SAM" id="SignalP"/>
    </source>
</evidence>
<feature type="region of interest" description="Disordered" evidence="1">
    <location>
        <begin position="225"/>
        <end position="268"/>
    </location>
</feature>
<keyword evidence="2" id="KW-0732">Signal</keyword>
<keyword evidence="4" id="KW-1185">Reference proteome</keyword>
<feature type="compositionally biased region" description="Acidic residues" evidence="1">
    <location>
        <begin position="245"/>
        <end position="268"/>
    </location>
</feature>
<evidence type="ECO:0000256" key="1">
    <source>
        <dbReference type="SAM" id="MobiDB-lite"/>
    </source>
</evidence>